<dbReference type="Proteomes" id="UP000186868">
    <property type="component" value="Unassembled WGS sequence"/>
</dbReference>
<protein>
    <submittedName>
        <fullName evidence="2">Chemotaxis protein CheW</fullName>
    </submittedName>
</protein>
<gene>
    <name evidence="2" type="ORF">NIES593_22225</name>
</gene>
<dbReference type="Gene3D" id="2.30.30.40">
    <property type="entry name" value="SH3 Domains"/>
    <property type="match status" value="1"/>
</dbReference>
<organism evidence="2 3">
    <name type="scientific">Hydrococcus rivularis NIES-593</name>
    <dbReference type="NCBI Taxonomy" id="1921803"/>
    <lineage>
        <taxon>Bacteria</taxon>
        <taxon>Bacillati</taxon>
        <taxon>Cyanobacteriota</taxon>
        <taxon>Cyanophyceae</taxon>
        <taxon>Pleurocapsales</taxon>
        <taxon>Hydrococcaceae</taxon>
        <taxon>Hydrococcus</taxon>
    </lineage>
</organism>
<accession>A0A1U7H7M2</accession>
<dbReference type="InterPro" id="IPR036061">
    <property type="entry name" value="CheW-like_dom_sf"/>
</dbReference>
<dbReference type="EMBL" id="MRCB01000051">
    <property type="protein sequence ID" value="OKH18367.1"/>
    <property type="molecule type" value="Genomic_DNA"/>
</dbReference>
<keyword evidence="3" id="KW-1185">Reference proteome</keyword>
<reference evidence="2 3" key="1">
    <citation type="submission" date="2016-11" db="EMBL/GenBank/DDBJ databases">
        <title>Draft Genome Sequences of Nine Cyanobacterial Strains from Diverse Habitats.</title>
        <authorList>
            <person name="Zhu T."/>
            <person name="Hou S."/>
            <person name="Lu X."/>
            <person name="Hess W.R."/>
        </authorList>
    </citation>
    <scope>NUCLEOTIDE SEQUENCE [LARGE SCALE GENOMIC DNA]</scope>
    <source>
        <strain evidence="2 3">NIES-593</strain>
    </source>
</reference>
<evidence type="ECO:0000313" key="2">
    <source>
        <dbReference type="EMBL" id="OKH18367.1"/>
    </source>
</evidence>
<dbReference type="InterPro" id="IPR002545">
    <property type="entry name" value="CheW-lke_dom"/>
</dbReference>
<evidence type="ECO:0000259" key="1">
    <source>
        <dbReference type="PROSITE" id="PS50851"/>
    </source>
</evidence>
<dbReference type="PANTHER" id="PTHR22617">
    <property type="entry name" value="CHEMOTAXIS SENSOR HISTIDINE KINASE-RELATED"/>
    <property type="match status" value="1"/>
</dbReference>
<name>A0A1U7H7M2_9CYAN</name>
<dbReference type="Gene3D" id="2.40.50.180">
    <property type="entry name" value="CheA-289, Domain 4"/>
    <property type="match status" value="1"/>
</dbReference>
<comment type="caution">
    <text evidence="2">The sequence shown here is derived from an EMBL/GenBank/DDBJ whole genome shotgun (WGS) entry which is preliminary data.</text>
</comment>
<dbReference type="STRING" id="1921803.NIES593_22225"/>
<proteinExistence type="predicted"/>
<dbReference type="Pfam" id="PF01584">
    <property type="entry name" value="CheW"/>
    <property type="match status" value="1"/>
</dbReference>
<dbReference type="PANTHER" id="PTHR22617:SF23">
    <property type="entry name" value="CHEMOTAXIS PROTEIN CHEW"/>
    <property type="match status" value="1"/>
</dbReference>
<dbReference type="GO" id="GO:0005829">
    <property type="term" value="C:cytosol"/>
    <property type="evidence" value="ECO:0007669"/>
    <property type="project" value="TreeGrafter"/>
</dbReference>
<dbReference type="GO" id="GO:0006935">
    <property type="term" value="P:chemotaxis"/>
    <property type="evidence" value="ECO:0007669"/>
    <property type="project" value="InterPro"/>
</dbReference>
<dbReference type="AlphaFoldDB" id="A0A1U7H7M2"/>
<dbReference type="OrthoDB" id="456080at2"/>
<feature type="domain" description="CheW-like" evidence="1">
    <location>
        <begin position="18"/>
        <end position="162"/>
    </location>
</feature>
<sequence length="166" mass="18240">MNLSTLTLQSNRSQKAVGQAYLRFQLDAKTQAALSMDAAQEVLIVPSSRLTFMPNMPYCVLGLLNQRSRVYWVVDLPQLLEMPMLPSDTQQYNITIARSGNMALALAVMAVRGVTRFLPEAIQSPIGTVAPGLTPYLQGLVPQEREILLVLDPEAILNSATLNANR</sequence>
<dbReference type="SMART" id="SM00260">
    <property type="entry name" value="CheW"/>
    <property type="match status" value="1"/>
</dbReference>
<dbReference type="InterPro" id="IPR039315">
    <property type="entry name" value="CheW"/>
</dbReference>
<evidence type="ECO:0000313" key="3">
    <source>
        <dbReference type="Proteomes" id="UP000186868"/>
    </source>
</evidence>
<dbReference type="SUPFAM" id="SSF50341">
    <property type="entry name" value="CheW-like"/>
    <property type="match status" value="1"/>
</dbReference>
<dbReference type="PROSITE" id="PS50851">
    <property type="entry name" value="CHEW"/>
    <property type="match status" value="1"/>
</dbReference>
<dbReference type="GO" id="GO:0007165">
    <property type="term" value="P:signal transduction"/>
    <property type="evidence" value="ECO:0007669"/>
    <property type="project" value="InterPro"/>
</dbReference>